<comment type="caution">
    <text evidence="2">The sequence shown here is derived from an EMBL/GenBank/DDBJ whole genome shotgun (WGS) entry which is preliminary data.</text>
</comment>
<evidence type="ECO:0000313" key="3">
    <source>
        <dbReference type="Proteomes" id="UP000019666"/>
    </source>
</evidence>
<dbReference type="OrthoDB" id="7277848at2"/>
<accession>A0A017HKM5</accession>
<dbReference type="EMBL" id="AOSK01000117">
    <property type="protein sequence ID" value="EYD74334.1"/>
    <property type="molecule type" value="Genomic_DNA"/>
</dbReference>
<dbReference type="STRING" id="442562.Rumeso_04115"/>
<dbReference type="Proteomes" id="UP000019666">
    <property type="component" value="Unassembled WGS sequence"/>
</dbReference>
<feature type="region of interest" description="Disordered" evidence="1">
    <location>
        <begin position="1"/>
        <end position="27"/>
    </location>
</feature>
<organism evidence="2 3">
    <name type="scientific">Rubellimicrobium mesophilum DSM 19309</name>
    <dbReference type="NCBI Taxonomy" id="442562"/>
    <lineage>
        <taxon>Bacteria</taxon>
        <taxon>Pseudomonadati</taxon>
        <taxon>Pseudomonadota</taxon>
        <taxon>Alphaproteobacteria</taxon>
        <taxon>Rhodobacterales</taxon>
        <taxon>Roseobacteraceae</taxon>
        <taxon>Rubellimicrobium</taxon>
    </lineage>
</organism>
<proteinExistence type="predicted"/>
<dbReference type="SUPFAM" id="SSF109709">
    <property type="entry name" value="KorB DNA-binding domain-like"/>
    <property type="match status" value="1"/>
</dbReference>
<name>A0A017HKM5_9RHOB</name>
<dbReference type="AlphaFoldDB" id="A0A017HKM5"/>
<evidence type="ECO:0000256" key="1">
    <source>
        <dbReference type="SAM" id="MobiDB-lite"/>
    </source>
</evidence>
<gene>
    <name evidence="2" type="ORF">Rumeso_04115</name>
</gene>
<reference evidence="2 3" key="1">
    <citation type="submission" date="2013-02" db="EMBL/GenBank/DDBJ databases">
        <authorList>
            <person name="Fiebig A."/>
            <person name="Goeker M."/>
            <person name="Klenk H.-P.P."/>
        </authorList>
    </citation>
    <scope>NUCLEOTIDE SEQUENCE [LARGE SCALE GENOMIC DNA]</scope>
    <source>
        <strain evidence="2 3">DSM 19309</strain>
    </source>
</reference>
<feature type="compositionally biased region" description="Polar residues" evidence="1">
    <location>
        <begin position="14"/>
        <end position="24"/>
    </location>
</feature>
<feature type="compositionally biased region" description="Basic and acidic residues" evidence="1">
    <location>
        <begin position="1"/>
        <end position="11"/>
    </location>
</feature>
<dbReference type="RefSeq" id="WP_082484357.1">
    <property type="nucleotide sequence ID" value="NZ_KK088609.1"/>
</dbReference>
<dbReference type="HOGENOM" id="CLU_1467181_0_0_5"/>
<evidence type="ECO:0000313" key="2">
    <source>
        <dbReference type="EMBL" id="EYD74334.1"/>
    </source>
</evidence>
<keyword evidence="3" id="KW-1185">Reference proteome</keyword>
<protein>
    <submittedName>
        <fullName evidence="2">Uncharacterized protein</fullName>
    </submittedName>
</protein>
<sequence>MDLMRGLRDEQASDAAQPSEPGSSTRDDLLRCLAASGQVSPGRLSLLIDAGALAAVLGVPATDLAPALLCVTTPFTLRRRGVELRLVAGTPEPEPDSSLVTALVRAHTWVARLRQGASLAEIAASVGLSESYIASRARLAFLAPAIQGAILAGTQPVHLTLERLVRSGVPLGWDEQVRSYGMMD</sequence>